<dbReference type="RefSeq" id="WP_180143767.1">
    <property type="nucleotide sequence ID" value="NZ_CAADHO010000008.1"/>
</dbReference>
<dbReference type="PANTHER" id="PTHR30217:SF10">
    <property type="entry name" value="23S RRNA 5-HYDROXYCYTIDINE C2501 SYNTHASE"/>
    <property type="match status" value="1"/>
</dbReference>
<evidence type="ECO:0000313" key="1">
    <source>
        <dbReference type="EMBL" id="VFQ46270.1"/>
    </source>
</evidence>
<reference evidence="1 2" key="1">
    <citation type="submission" date="2019-03" db="EMBL/GenBank/DDBJ databases">
        <authorList>
            <person name="Nijsse B."/>
        </authorList>
    </citation>
    <scope>NUCLEOTIDE SEQUENCE [LARGE SCALE GENOMIC DNA]</scope>
    <source>
        <strain evidence="1">Desulfoluna butyratoxydans MSL71</strain>
    </source>
</reference>
<dbReference type="EMBL" id="CAADHO010000008">
    <property type="protein sequence ID" value="VFQ46270.1"/>
    <property type="molecule type" value="Genomic_DNA"/>
</dbReference>
<sequence length="423" mass="47437">MKPKDQITFDIGTNFENGLVESIAAHNGDGVFASVFGKLKDDLIGGGRASMLIPEISREAMASHIALCHANGIEFNYLLNPICMGNREVAPETHKEILSFLGELDEMGVDAVTINSPYLCEVIKTQFPRLKITVGVFAEVGTSQRIRYWEELGADEITLVREATRNFKLLEACLRHTKQTGTGVRIFANSVCLTSCPFAVNHAVGMSHASRTEDGGPGMYIDYNILSCNYNRIGNPVKLMGSSWIRPEDIHYYEELCDRAGNHNLSLKLIDRTKTTAWLSRVVKAYAERRYDGNLLDILNYHTSKNSNHREAPPVSAMGDFNMEVLKKIGMFFDLPELYIDNTALDGFLTKFVKHYDCQERICDDLGMIGEAPPGDQGDDTRCSYCRRWAEKVISCDDAEVRRWLAEGEAILGSMRRSEIFYA</sequence>
<evidence type="ECO:0000313" key="2">
    <source>
        <dbReference type="Proteomes" id="UP000507962"/>
    </source>
</evidence>
<dbReference type="InterPro" id="IPR001539">
    <property type="entry name" value="Peptidase_U32"/>
</dbReference>
<dbReference type="PANTHER" id="PTHR30217">
    <property type="entry name" value="PEPTIDASE U32 FAMILY"/>
    <property type="match status" value="1"/>
</dbReference>
<proteinExistence type="predicted"/>
<dbReference type="Proteomes" id="UP000507962">
    <property type="component" value="Unassembled WGS sequence"/>
</dbReference>
<name>A0A4U8YQY5_9BACT</name>
<dbReference type="Pfam" id="PF01136">
    <property type="entry name" value="Peptidase_U32"/>
    <property type="match status" value="1"/>
</dbReference>
<protein>
    <submittedName>
        <fullName evidence="1">Peptidase u32</fullName>
    </submittedName>
</protein>
<organism evidence="1 2">
    <name type="scientific">Desulfoluna butyratoxydans</name>
    <dbReference type="NCBI Taxonomy" id="231438"/>
    <lineage>
        <taxon>Bacteria</taxon>
        <taxon>Pseudomonadati</taxon>
        <taxon>Thermodesulfobacteriota</taxon>
        <taxon>Desulfobacteria</taxon>
        <taxon>Desulfobacterales</taxon>
        <taxon>Desulfolunaceae</taxon>
        <taxon>Desulfoluna</taxon>
    </lineage>
</organism>
<gene>
    <name evidence="1" type="ORF">MSL71_39330</name>
</gene>
<dbReference type="AlphaFoldDB" id="A0A4U8YQY5"/>
<accession>A0A4U8YQY5</accession>
<dbReference type="InterPro" id="IPR051454">
    <property type="entry name" value="RNA/ubiquinone_mod_enzymes"/>
</dbReference>
<keyword evidence="2" id="KW-1185">Reference proteome</keyword>